<keyword evidence="2" id="KW-1133">Transmembrane helix</keyword>
<comment type="caution">
    <text evidence="4">The sequence shown here is derived from an EMBL/GenBank/DDBJ whole genome shotgun (WGS) entry which is preliminary data.</text>
</comment>
<dbReference type="Pfam" id="PF26503">
    <property type="entry name" value="DUF8167_3rd"/>
    <property type="match status" value="1"/>
</dbReference>
<name>A0ABD6A868_9EURY</name>
<dbReference type="Proteomes" id="UP001596547">
    <property type="component" value="Unassembled WGS sequence"/>
</dbReference>
<feature type="transmembrane region" description="Helical" evidence="2">
    <location>
        <begin position="83"/>
        <end position="101"/>
    </location>
</feature>
<sequence length="386" mass="39411">MTPVQLQVAARVVAEAALVVSLGLVAGAVAAGVAVAHRWYARGGIPEGLAVLAGVSVVAVALNTTAVLGGVIDGVGTIDETKALVNVAAFLAGAAAAVAGARVGDALAVNVFEEDLPEVGRIVRSVGRHITVTLPEEIADMDDHDPVPPEVKAELACRSLSFPRGLTVDELRSRLVTRLKADYGVGYVDLDITEDGEVEYLAVGSRVAGIGPTLAPGSAAVAVRADPAFSASPGDLVQVWDDDPLALVTSAEIRAVAGETVTLALDASDADRLDSSDRYRLVTLPAEARSDREFAALLRAADETLGVVAVAEGSPLAGLAVGAIDASIVAIRGEEGVAALPKRGRRLAPGETVYALARPDVLRRLESAARGEGRPPLAAEAEGADD</sequence>
<evidence type="ECO:0000313" key="4">
    <source>
        <dbReference type="EMBL" id="MFC7316403.1"/>
    </source>
</evidence>
<dbReference type="GeneID" id="79313879"/>
<feature type="domain" description="RCK C-terminal" evidence="3">
    <location>
        <begin position="293"/>
        <end position="371"/>
    </location>
</feature>
<dbReference type="RefSeq" id="WP_276304340.1">
    <property type="nucleotide sequence ID" value="NZ_CP119992.1"/>
</dbReference>
<feature type="transmembrane region" description="Helical" evidence="2">
    <location>
        <begin position="48"/>
        <end position="71"/>
    </location>
</feature>
<dbReference type="AlphaFoldDB" id="A0ABD6A868"/>
<evidence type="ECO:0000256" key="1">
    <source>
        <dbReference type="SAM" id="MobiDB-lite"/>
    </source>
</evidence>
<evidence type="ECO:0000256" key="2">
    <source>
        <dbReference type="SAM" id="Phobius"/>
    </source>
</evidence>
<keyword evidence="2" id="KW-0812">Transmembrane</keyword>
<evidence type="ECO:0000259" key="3">
    <source>
        <dbReference type="PROSITE" id="PS51202"/>
    </source>
</evidence>
<dbReference type="SUPFAM" id="SSF116726">
    <property type="entry name" value="TrkA C-terminal domain-like"/>
    <property type="match status" value="1"/>
</dbReference>
<dbReference type="InterPro" id="IPR058604">
    <property type="entry name" value="DUF8167_3rd"/>
</dbReference>
<feature type="transmembrane region" description="Helical" evidence="2">
    <location>
        <begin position="12"/>
        <end position="36"/>
    </location>
</feature>
<dbReference type="InterPro" id="IPR006037">
    <property type="entry name" value="RCK_C"/>
</dbReference>
<dbReference type="PROSITE" id="PS51202">
    <property type="entry name" value="RCK_C"/>
    <property type="match status" value="1"/>
</dbReference>
<evidence type="ECO:0000313" key="5">
    <source>
        <dbReference type="Proteomes" id="UP001596547"/>
    </source>
</evidence>
<feature type="region of interest" description="Disordered" evidence="1">
    <location>
        <begin position="367"/>
        <end position="386"/>
    </location>
</feature>
<dbReference type="EMBL" id="JBHTBF010000002">
    <property type="protein sequence ID" value="MFC7316403.1"/>
    <property type="molecule type" value="Genomic_DNA"/>
</dbReference>
<organism evidence="4 5">
    <name type="scientific">Halomarina halobia</name>
    <dbReference type="NCBI Taxonomy" id="3033386"/>
    <lineage>
        <taxon>Archaea</taxon>
        <taxon>Methanobacteriati</taxon>
        <taxon>Methanobacteriota</taxon>
        <taxon>Stenosarchaea group</taxon>
        <taxon>Halobacteria</taxon>
        <taxon>Halobacteriales</taxon>
        <taxon>Natronomonadaceae</taxon>
        <taxon>Halomarina</taxon>
    </lineage>
</organism>
<dbReference type="InterPro" id="IPR058603">
    <property type="entry name" value="DUF8167_2nd"/>
</dbReference>
<dbReference type="Pfam" id="PF26501">
    <property type="entry name" value="DUF8167"/>
    <property type="match status" value="1"/>
</dbReference>
<keyword evidence="2" id="KW-0472">Membrane</keyword>
<protein>
    <submittedName>
        <fullName evidence="4">Potassium transporter TrkA</fullName>
    </submittedName>
</protein>
<reference evidence="4 5" key="1">
    <citation type="journal article" date="2019" name="Int. J. Syst. Evol. Microbiol.">
        <title>The Global Catalogue of Microorganisms (GCM) 10K type strain sequencing project: providing services to taxonomists for standard genome sequencing and annotation.</title>
        <authorList>
            <consortium name="The Broad Institute Genomics Platform"/>
            <consortium name="The Broad Institute Genome Sequencing Center for Infectious Disease"/>
            <person name="Wu L."/>
            <person name="Ma J."/>
        </authorList>
    </citation>
    <scope>NUCLEOTIDE SEQUENCE [LARGE SCALE GENOMIC DNA]</scope>
    <source>
        <strain evidence="4 5">PSR21</strain>
    </source>
</reference>
<dbReference type="Pfam" id="PF26502">
    <property type="entry name" value="DUF8167_2nd"/>
    <property type="match status" value="1"/>
</dbReference>
<accession>A0ABD6A868</accession>
<dbReference type="InterPro" id="IPR036721">
    <property type="entry name" value="RCK_C_sf"/>
</dbReference>
<keyword evidence="5" id="KW-1185">Reference proteome</keyword>
<gene>
    <name evidence="4" type="ORF">ACFQPE_06270</name>
</gene>
<dbReference type="InterPro" id="IPR058480">
    <property type="entry name" value="DUF8167_N"/>
</dbReference>
<proteinExistence type="predicted"/>